<evidence type="ECO:0000256" key="4">
    <source>
        <dbReference type="ARBA" id="ARBA00022801"/>
    </source>
</evidence>
<dbReference type="OrthoDB" id="1739143at2759"/>
<sequence>MAPSAKTALLLVDIQNDFLPPDGSLAVAEGRDILPHVYRLLAEGKWDLVVASQVDHPHGHVSFASTHGAEPFTSIPVPKLHSPGETVLQMLWPDHCVQGTHGCEFEAGLKKKLGEDVVVIQKGTNVAVDAYSAFADNQYAFFTPLIKSLHSAGIHTVVVVGLATDYCVKFTAIDSCKFGFRTLVVKEAVRGVDSKATQQVFGELQEWGCELVSIDDVL</sequence>
<gene>
    <name evidence="9" type="ORF">CALVIDRAFT_550626</name>
</gene>
<dbReference type="GO" id="GO:0008936">
    <property type="term" value="F:nicotinamidase activity"/>
    <property type="evidence" value="ECO:0007669"/>
    <property type="project" value="UniProtKB-EC"/>
</dbReference>
<dbReference type="GO" id="GO:0019363">
    <property type="term" value="P:pyridine nucleotide biosynthetic process"/>
    <property type="evidence" value="ECO:0007669"/>
    <property type="project" value="UniProtKB-KW"/>
</dbReference>
<dbReference type="PANTHER" id="PTHR11080">
    <property type="entry name" value="PYRAZINAMIDASE/NICOTINAMIDASE"/>
    <property type="match status" value="1"/>
</dbReference>
<evidence type="ECO:0000256" key="7">
    <source>
        <dbReference type="ARBA" id="ARBA00043224"/>
    </source>
</evidence>
<evidence type="ECO:0000259" key="8">
    <source>
        <dbReference type="Pfam" id="PF00857"/>
    </source>
</evidence>
<dbReference type="AlphaFoldDB" id="A0A167JM67"/>
<keyword evidence="4" id="KW-0378">Hydrolase</keyword>
<protein>
    <recommendedName>
        <fullName evidence="6">nicotinamidase</fullName>
        <ecNumber evidence="6">3.5.1.19</ecNumber>
    </recommendedName>
    <alternativeName>
        <fullName evidence="7">Nicotinamide deamidase</fullName>
    </alternativeName>
</protein>
<dbReference type="EMBL" id="KV417299">
    <property type="protein sequence ID" value="KZO93723.1"/>
    <property type="molecule type" value="Genomic_DNA"/>
</dbReference>
<proteinExistence type="inferred from homology"/>
<evidence type="ECO:0000256" key="5">
    <source>
        <dbReference type="ARBA" id="ARBA00037900"/>
    </source>
</evidence>
<evidence type="ECO:0000313" key="9">
    <source>
        <dbReference type="EMBL" id="KZO93723.1"/>
    </source>
</evidence>
<dbReference type="PANTHER" id="PTHR11080:SF2">
    <property type="entry name" value="LD05707P"/>
    <property type="match status" value="1"/>
</dbReference>
<reference evidence="9 10" key="1">
    <citation type="journal article" date="2016" name="Mol. Biol. Evol.">
        <title>Comparative Genomics of Early-Diverging Mushroom-Forming Fungi Provides Insights into the Origins of Lignocellulose Decay Capabilities.</title>
        <authorList>
            <person name="Nagy L.G."/>
            <person name="Riley R."/>
            <person name="Tritt A."/>
            <person name="Adam C."/>
            <person name="Daum C."/>
            <person name="Floudas D."/>
            <person name="Sun H."/>
            <person name="Yadav J.S."/>
            <person name="Pangilinan J."/>
            <person name="Larsson K.H."/>
            <person name="Matsuura K."/>
            <person name="Barry K."/>
            <person name="Labutti K."/>
            <person name="Kuo R."/>
            <person name="Ohm R.A."/>
            <person name="Bhattacharya S.S."/>
            <person name="Shirouzu T."/>
            <person name="Yoshinaga Y."/>
            <person name="Martin F.M."/>
            <person name="Grigoriev I.V."/>
            <person name="Hibbett D.S."/>
        </authorList>
    </citation>
    <scope>NUCLEOTIDE SEQUENCE [LARGE SCALE GENOMIC DNA]</scope>
    <source>
        <strain evidence="9 10">TUFC12733</strain>
    </source>
</reference>
<dbReference type="InterPro" id="IPR000868">
    <property type="entry name" value="Isochorismatase-like_dom"/>
</dbReference>
<evidence type="ECO:0000256" key="2">
    <source>
        <dbReference type="ARBA" id="ARBA00022642"/>
    </source>
</evidence>
<evidence type="ECO:0000256" key="3">
    <source>
        <dbReference type="ARBA" id="ARBA00022723"/>
    </source>
</evidence>
<dbReference type="GO" id="GO:0046872">
    <property type="term" value="F:metal ion binding"/>
    <property type="evidence" value="ECO:0007669"/>
    <property type="project" value="UniProtKB-KW"/>
</dbReference>
<organism evidence="9 10">
    <name type="scientific">Calocera viscosa (strain TUFC12733)</name>
    <dbReference type="NCBI Taxonomy" id="1330018"/>
    <lineage>
        <taxon>Eukaryota</taxon>
        <taxon>Fungi</taxon>
        <taxon>Dikarya</taxon>
        <taxon>Basidiomycota</taxon>
        <taxon>Agaricomycotina</taxon>
        <taxon>Dacrymycetes</taxon>
        <taxon>Dacrymycetales</taxon>
        <taxon>Dacrymycetaceae</taxon>
        <taxon>Calocera</taxon>
    </lineage>
</organism>
<dbReference type="Gene3D" id="3.40.50.850">
    <property type="entry name" value="Isochorismatase-like"/>
    <property type="match status" value="1"/>
</dbReference>
<evidence type="ECO:0000256" key="1">
    <source>
        <dbReference type="ARBA" id="ARBA00006336"/>
    </source>
</evidence>
<feature type="domain" description="Isochorismatase-like" evidence="8">
    <location>
        <begin position="7"/>
        <end position="215"/>
    </location>
</feature>
<dbReference type="EC" id="3.5.1.19" evidence="6"/>
<dbReference type="Proteomes" id="UP000076738">
    <property type="component" value="Unassembled WGS sequence"/>
</dbReference>
<keyword evidence="10" id="KW-1185">Reference proteome</keyword>
<dbReference type="InterPro" id="IPR052347">
    <property type="entry name" value="Isochorismatase_Nicotinamidase"/>
</dbReference>
<comment type="similarity">
    <text evidence="1">Belongs to the isochorismatase family.</text>
</comment>
<dbReference type="STRING" id="1330018.A0A167JM67"/>
<evidence type="ECO:0000313" key="10">
    <source>
        <dbReference type="Proteomes" id="UP000076738"/>
    </source>
</evidence>
<keyword evidence="2" id="KW-0662">Pyridine nucleotide biosynthesis</keyword>
<comment type="pathway">
    <text evidence="5">Cofactor biosynthesis; nicotinate biosynthesis; nicotinate from nicotinamide: step 1/1.</text>
</comment>
<dbReference type="Pfam" id="PF00857">
    <property type="entry name" value="Isochorismatase"/>
    <property type="match status" value="1"/>
</dbReference>
<evidence type="ECO:0000256" key="6">
    <source>
        <dbReference type="ARBA" id="ARBA00039017"/>
    </source>
</evidence>
<keyword evidence="3" id="KW-0479">Metal-binding</keyword>
<accession>A0A167JM67</accession>
<name>A0A167JM67_CALVF</name>
<dbReference type="SUPFAM" id="SSF52499">
    <property type="entry name" value="Isochorismatase-like hydrolases"/>
    <property type="match status" value="1"/>
</dbReference>
<dbReference type="InterPro" id="IPR036380">
    <property type="entry name" value="Isochorismatase-like_sf"/>
</dbReference>